<gene>
    <name evidence="1" type="ORF">P280DRAFT_25711</name>
</gene>
<organism evidence="1 2">
    <name type="scientific">Massarina eburnea CBS 473.64</name>
    <dbReference type="NCBI Taxonomy" id="1395130"/>
    <lineage>
        <taxon>Eukaryota</taxon>
        <taxon>Fungi</taxon>
        <taxon>Dikarya</taxon>
        <taxon>Ascomycota</taxon>
        <taxon>Pezizomycotina</taxon>
        <taxon>Dothideomycetes</taxon>
        <taxon>Pleosporomycetidae</taxon>
        <taxon>Pleosporales</taxon>
        <taxon>Massarineae</taxon>
        <taxon>Massarinaceae</taxon>
        <taxon>Massarina</taxon>
    </lineage>
</organism>
<reference evidence="1" key="1">
    <citation type="journal article" date="2020" name="Stud. Mycol.">
        <title>101 Dothideomycetes genomes: a test case for predicting lifestyles and emergence of pathogens.</title>
        <authorList>
            <person name="Haridas S."/>
            <person name="Albert R."/>
            <person name="Binder M."/>
            <person name="Bloem J."/>
            <person name="Labutti K."/>
            <person name="Salamov A."/>
            <person name="Andreopoulos B."/>
            <person name="Baker S."/>
            <person name="Barry K."/>
            <person name="Bills G."/>
            <person name="Bluhm B."/>
            <person name="Cannon C."/>
            <person name="Castanera R."/>
            <person name="Culley D."/>
            <person name="Daum C."/>
            <person name="Ezra D."/>
            <person name="Gonzalez J."/>
            <person name="Henrissat B."/>
            <person name="Kuo A."/>
            <person name="Liang C."/>
            <person name="Lipzen A."/>
            <person name="Lutzoni F."/>
            <person name="Magnuson J."/>
            <person name="Mondo S."/>
            <person name="Nolan M."/>
            <person name="Ohm R."/>
            <person name="Pangilinan J."/>
            <person name="Park H.-J."/>
            <person name="Ramirez L."/>
            <person name="Alfaro M."/>
            <person name="Sun H."/>
            <person name="Tritt A."/>
            <person name="Yoshinaga Y."/>
            <person name="Zwiers L.-H."/>
            <person name="Turgeon B."/>
            <person name="Goodwin S."/>
            <person name="Spatafora J."/>
            <person name="Crous P."/>
            <person name="Grigoriev I."/>
        </authorList>
    </citation>
    <scope>NUCLEOTIDE SEQUENCE</scope>
    <source>
        <strain evidence="1">CBS 473.64</strain>
    </source>
</reference>
<evidence type="ECO:0000313" key="2">
    <source>
        <dbReference type="Proteomes" id="UP000799753"/>
    </source>
</evidence>
<name>A0A6A6S015_9PLEO</name>
<dbReference type="Proteomes" id="UP000799753">
    <property type="component" value="Unassembled WGS sequence"/>
</dbReference>
<keyword evidence="2" id="KW-1185">Reference proteome</keyword>
<proteinExistence type="predicted"/>
<protein>
    <submittedName>
        <fullName evidence="1">Uncharacterized protein</fullName>
    </submittedName>
</protein>
<accession>A0A6A6S015</accession>
<sequence>MHAFKAQRHESDSSGSSWRILTSPFRDSNARIAVLQLAGLLLHGVPGSTISVYLLSTVPNTSDDRRPHIIRPCSTFIASPLGNLHVSFSPLRSFLSI</sequence>
<dbReference type="EMBL" id="MU006785">
    <property type="protein sequence ID" value="KAF2640023.1"/>
    <property type="molecule type" value="Genomic_DNA"/>
</dbReference>
<dbReference type="AlphaFoldDB" id="A0A6A6S015"/>
<evidence type="ECO:0000313" key="1">
    <source>
        <dbReference type="EMBL" id="KAF2640023.1"/>
    </source>
</evidence>